<comment type="catalytic activity">
    <reaction evidence="6 9 10">
        <text>4-methyl-5-(2-phosphooxyethyl)-thiazole + 4-amino-2-methyl-5-(diphosphooxymethyl)pyrimidine + H(+) = thiamine phosphate + diphosphate</text>
        <dbReference type="Rhea" id="RHEA:22328"/>
        <dbReference type="ChEBI" id="CHEBI:15378"/>
        <dbReference type="ChEBI" id="CHEBI:33019"/>
        <dbReference type="ChEBI" id="CHEBI:37575"/>
        <dbReference type="ChEBI" id="CHEBI:57841"/>
        <dbReference type="ChEBI" id="CHEBI:58296"/>
        <dbReference type="EC" id="2.5.1.3"/>
    </reaction>
</comment>
<reference evidence="13 14" key="1">
    <citation type="submission" date="2017-08" db="EMBL/GenBank/DDBJ databases">
        <title>Halovibrio sewagensis sp. nov., isolated from wastewater of high salinity.</title>
        <authorList>
            <person name="Dong X."/>
            <person name="Zhang G."/>
        </authorList>
    </citation>
    <scope>NUCLEOTIDE SEQUENCE [LARGE SCALE GENOMIC DNA]</scope>
    <source>
        <strain evidence="13 14">YL5-2</strain>
    </source>
</reference>
<evidence type="ECO:0000256" key="11">
    <source>
        <dbReference type="RuleBase" id="RU004253"/>
    </source>
</evidence>
<comment type="cofactor">
    <cofactor evidence="9">
        <name>Mg(2+)</name>
        <dbReference type="ChEBI" id="CHEBI:18420"/>
    </cofactor>
    <text evidence="9">Binds 1 Mg(2+) ion per subunit.</text>
</comment>
<dbReference type="UniPathway" id="UPA00060">
    <property type="reaction ID" value="UER00141"/>
</dbReference>
<dbReference type="PANTHER" id="PTHR20857:SF15">
    <property type="entry name" value="THIAMINE-PHOSPHATE SYNTHASE"/>
    <property type="match status" value="1"/>
</dbReference>
<feature type="binding site" evidence="9">
    <location>
        <position position="141"/>
    </location>
    <ligand>
        <name>4-amino-2-methyl-5-(diphosphooxymethyl)pyrimidine</name>
        <dbReference type="ChEBI" id="CHEBI:57841"/>
    </ligand>
</feature>
<comment type="catalytic activity">
    <reaction evidence="8 9 10">
        <text>2-[(2R,5Z)-2-carboxy-4-methylthiazol-5(2H)-ylidene]ethyl phosphate + 4-amino-2-methyl-5-(diphosphooxymethyl)pyrimidine + 2 H(+) = thiamine phosphate + CO2 + diphosphate</text>
        <dbReference type="Rhea" id="RHEA:47844"/>
        <dbReference type="ChEBI" id="CHEBI:15378"/>
        <dbReference type="ChEBI" id="CHEBI:16526"/>
        <dbReference type="ChEBI" id="CHEBI:33019"/>
        <dbReference type="ChEBI" id="CHEBI:37575"/>
        <dbReference type="ChEBI" id="CHEBI:57841"/>
        <dbReference type="ChEBI" id="CHEBI:62899"/>
        <dbReference type="EC" id="2.5.1.3"/>
    </reaction>
</comment>
<evidence type="ECO:0000313" key="14">
    <source>
        <dbReference type="Proteomes" id="UP000218896"/>
    </source>
</evidence>
<evidence type="ECO:0000256" key="8">
    <source>
        <dbReference type="ARBA" id="ARBA00047883"/>
    </source>
</evidence>
<dbReference type="OrthoDB" id="9789949at2"/>
<organism evidence="13 14">
    <name type="scientific">Halovibrio salipaludis</name>
    <dbReference type="NCBI Taxonomy" id="2032626"/>
    <lineage>
        <taxon>Bacteria</taxon>
        <taxon>Pseudomonadati</taxon>
        <taxon>Pseudomonadota</taxon>
        <taxon>Gammaproteobacteria</taxon>
        <taxon>Oceanospirillales</taxon>
        <taxon>Halomonadaceae</taxon>
        <taxon>Halovibrio</taxon>
    </lineage>
</organism>
<dbReference type="Proteomes" id="UP000218896">
    <property type="component" value="Unassembled WGS sequence"/>
</dbReference>
<evidence type="ECO:0000256" key="3">
    <source>
        <dbReference type="ARBA" id="ARBA00022723"/>
    </source>
</evidence>
<dbReference type="GO" id="GO:0000287">
    <property type="term" value="F:magnesium ion binding"/>
    <property type="evidence" value="ECO:0007669"/>
    <property type="project" value="UniProtKB-UniRule"/>
</dbReference>
<comment type="caution">
    <text evidence="9">Lacks conserved residue(s) required for the propagation of feature annotation.</text>
</comment>
<feature type="binding site" evidence="9">
    <location>
        <position position="167"/>
    </location>
    <ligand>
        <name>2-[(2R,5Z)-2-carboxy-4-methylthiazol-5(2H)-ylidene]ethyl phosphate</name>
        <dbReference type="ChEBI" id="CHEBI:62899"/>
    </ligand>
</feature>
<dbReference type="EMBL" id="NSKD01000010">
    <property type="protein sequence ID" value="PAU77090.1"/>
    <property type="molecule type" value="Genomic_DNA"/>
</dbReference>
<evidence type="ECO:0000313" key="13">
    <source>
        <dbReference type="EMBL" id="PAU77090.1"/>
    </source>
</evidence>
<feature type="domain" description="Thiamine phosphate synthase/TenI" evidence="12">
    <location>
        <begin position="10"/>
        <end position="189"/>
    </location>
</feature>
<comment type="similarity">
    <text evidence="9 10">Belongs to the thiamine-phosphate synthase family.</text>
</comment>
<evidence type="ECO:0000256" key="10">
    <source>
        <dbReference type="RuleBase" id="RU003826"/>
    </source>
</evidence>
<dbReference type="GO" id="GO:0005737">
    <property type="term" value="C:cytoplasm"/>
    <property type="evidence" value="ECO:0007669"/>
    <property type="project" value="TreeGrafter"/>
</dbReference>
<comment type="function">
    <text evidence="9">Condenses 4-methyl-5-(beta-hydroxyethyl)thiazole monophosphate (THZ-P) and 2-methyl-4-amino-5-hydroxymethyl pyrimidine pyrophosphate (HMP-PP) to form thiamine monophosphate (TMP).</text>
</comment>
<evidence type="ECO:0000259" key="12">
    <source>
        <dbReference type="Pfam" id="PF02581"/>
    </source>
</evidence>
<dbReference type="HAMAP" id="MF_00097">
    <property type="entry name" value="TMP_synthase"/>
    <property type="match status" value="1"/>
</dbReference>
<evidence type="ECO:0000256" key="2">
    <source>
        <dbReference type="ARBA" id="ARBA00022679"/>
    </source>
</evidence>
<name>A0A2A2EX16_9GAMM</name>
<comment type="catalytic activity">
    <reaction evidence="7 9 10">
        <text>2-(2-carboxy-4-methylthiazol-5-yl)ethyl phosphate + 4-amino-2-methyl-5-(diphosphooxymethyl)pyrimidine + 2 H(+) = thiamine phosphate + CO2 + diphosphate</text>
        <dbReference type="Rhea" id="RHEA:47848"/>
        <dbReference type="ChEBI" id="CHEBI:15378"/>
        <dbReference type="ChEBI" id="CHEBI:16526"/>
        <dbReference type="ChEBI" id="CHEBI:33019"/>
        <dbReference type="ChEBI" id="CHEBI:37575"/>
        <dbReference type="ChEBI" id="CHEBI:57841"/>
        <dbReference type="ChEBI" id="CHEBI:62890"/>
        <dbReference type="EC" id="2.5.1.3"/>
    </reaction>
</comment>
<accession>A0A2A2EX16</accession>
<protein>
    <recommendedName>
        <fullName evidence="9">Thiamine-phosphate synthase</fullName>
        <shortName evidence="9">TP synthase</shortName>
        <shortName evidence="9">TPS</shortName>
        <ecNumber evidence="9">2.5.1.3</ecNumber>
    </recommendedName>
    <alternativeName>
        <fullName evidence="9">Thiamine-phosphate pyrophosphorylase</fullName>
        <shortName evidence="9">TMP pyrophosphorylase</shortName>
        <shortName evidence="9">TMP-PPase</shortName>
    </alternativeName>
</protein>
<feature type="binding site" evidence="9">
    <location>
        <begin position="138"/>
        <end position="140"/>
    </location>
    <ligand>
        <name>2-[(2R,5Z)-2-carboxy-4-methylthiazol-5(2H)-ylidene]ethyl phosphate</name>
        <dbReference type="ChEBI" id="CHEBI:62899"/>
    </ligand>
</feature>
<dbReference type="InterPro" id="IPR036206">
    <property type="entry name" value="ThiamineP_synth_sf"/>
</dbReference>
<comment type="pathway">
    <text evidence="1 9 11">Cofactor biosynthesis; thiamine diphosphate biosynthesis; thiamine phosphate from 4-amino-2-methyl-5-diphosphomethylpyrimidine and 4-methyl-5-(2-phosphoethyl)-thiazole: step 1/1.</text>
</comment>
<dbReference type="AlphaFoldDB" id="A0A2A2EX16"/>
<dbReference type="Pfam" id="PF02581">
    <property type="entry name" value="TMP-TENI"/>
    <property type="match status" value="1"/>
</dbReference>
<evidence type="ECO:0000256" key="4">
    <source>
        <dbReference type="ARBA" id="ARBA00022842"/>
    </source>
</evidence>
<dbReference type="GO" id="GO:0004789">
    <property type="term" value="F:thiamine-phosphate diphosphorylase activity"/>
    <property type="evidence" value="ECO:0007669"/>
    <property type="project" value="UniProtKB-UniRule"/>
</dbReference>
<dbReference type="SUPFAM" id="SSF51391">
    <property type="entry name" value="Thiamin phosphate synthase"/>
    <property type="match status" value="1"/>
</dbReference>
<feature type="binding site" evidence="9">
    <location>
        <position position="92"/>
    </location>
    <ligand>
        <name>Mg(2+)</name>
        <dbReference type="ChEBI" id="CHEBI:18420"/>
    </ligand>
</feature>
<dbReference type="CDD" id="cd00564">
    <property type="entry name" value="TMP_TenI"/>
    <property type="match status" value="1"/>
</dbReference>
<evidence type="ECO:0000256" key="5">
    <source>
        <dbReference type="ARBA" id="ARBA00022977"/>
    </source>
</evidence>
<evidence type="ECO:0000256" key="7">
    <source>
        <dbReference type="ARBA" id="ARBA00047851"/>
    </source>
</evidence>
<keyword evidence="3 9" id="KW-0479">Metal-binding</keyword>
<keyword evidence="2 9" id="KW-0808">Transferase</keyword>
<dbReference type="GO" id="GO:0009228">
    <property type="term" value="P:thiamine biosynthetic process"/>
    <property type="evidence" value="ECO:0007669"/>
    <property type="project" value="UniProtKB-KW"/>
</dbReference>
<dbReference type="RefSeq" id="WP_095618624.1">
    <property type="nucleotide sequence ID" value="NZ_NSKD01000010.1"/>
</dbReference>
<evidence type="ECO:0000256" key="6">
    <source>
        <dbReference type="ARBA" id="ARBA00047334"/>
    </source>
</evidence>
<gene>
    <name evidence="9" type="primary">thiE</name>
    <name evidence="13" type="ORF">CK501_15360</name>
</gene>
<feature type="binding site" evidence="9">
    <location>
        <position position="73"/>
    </location>
    <ligand>
        <name>Mg(2+)</name>
        <dbReference type="ChEBI" id="CHEBI:18420"/>
    </ligand>
</feature>
<dbReference type="InterPro" id="IPR034291">
    <property type="entry name" value="TMP_synthase"/>
</dbReference>
<feature type="binding site" evidence="9">
    <location>
        <position position="72"/>
    </location>
    <ligand>
        <name>4-amino-2-methyl-5-(diphosphooxymethyl)pyrimidine</name>
        <dbReference type="ChEBI" id="CHEBI:57841"/>
    </ligand>
</feature>
<feature type="binding site" evidence="9">
    <location>
        <position position="111"/>
    </location>
    <ligand>
        <name>4-amino-2-methyl-5-(diphosphooxymethyl)pyrimidine</name>
        <dbReference type="ChEBI" id="CHEBI:57841"/>
    </ligand>
</feature>
<dbReference type="InterPro" id="IPR022998">
    <property type="entry name" value="ThiamineP_synth_TenI"/>
</dbReference>
<dbReference type="EC" id="2.5.1.3" evidence="9"/>
<evidence type="ECO:0000256" key="1">
    <source>
        <dbReference type="ARBA" id="ARBA00005165"/>
    </source>
</evidence>
<keyword evidence="14" id="KW-1185">Reference proteome</keyword>
<dbReference type="NCBIfam" id="TIGR00693">
    <property type="entry name" value="thiE"/>
    <property type="match status" value="1"/>
</dbReference>
<dbReference type="PANTHER" id="PTHR20857">
    <property type="entry name" value="THIAMINE-PHOSPHATE PYROPHOSPHORYLASE"/>
    <property type="match status" value="1"/>
</dbReference>
<feature type="binding site" evidence="9">
    <location>
        <begin position="40"/>
        <end position="44"/>
    </location>
    <ligand>
        <name>4-amino-2-methyl-5-(diphosphooxymethyl)pyrimidine</name>
        <dbReference type="ChEBI" id="CHEBI:57841"/>
    </ligand>
</feature>
<keyword evidence="5 9" id="KW-0784">Thiamine biosynthesis</keyword>
<evidence type="ECO:0000256" key="9">
    <source>
        <dbReference type="HAMAP-Rule" id="MF_00097"/>
    </source>
</evidence>
<comment type="caution">
    <text evidence="13">The sequence shown here is derived from an EMBL/GenBank/DDBJ whole genome shotgun (WGS) entry which is preliminary data.</text>
</comment>
<proteinExistence type="inferred from homology"/>
<keyword evidence="4 9" id="KW-0460">Magnesium</keyword>
<dbReference type="InterPro" id="IPR013785">
    <property type="entry name" value="Aldolase_TIM"/>
</dbReference>
<dbReference type="Gene3D" id="3.20.20.70">
    <property type="entry name" value="Aldolase class I"/>
    <property type="match status" value="1"/>
</dbReference>
<sequence length="213" mass="22339">MTERMPGQGLYAITDSQLLPDDRIVDAVEQALAGGAVMVQYRDKRPDDELRRSIAEQLLAACQRWGRPLIVNDDVALARQIGADGVHLGLEDSTPEEAREQLGPGAIIGVTCHDDLARAREQASGTADYLAFGRFFPSATKGSAPSASADVLGQAGALGLPRVAIGGITTDNAPSLIRAGADLIAVIHGLFSAQDIEATAREFTQLFATGASS</sequence>
<dbReference type="GO" id="GO:0009229">
    <property type="term" value="P:thiamine diphosphate biosynthetic process"/>
    <property type="evidence" value="ECO:0007669"/>
    <property type="project" value="UniProtKB-UniRule"/>
</dbReference>